<keyword evidence="1" id="KW-0812">Transmembrane</keyword>
<dbReference type="RefSeq" id="WP_139601692.1">
    <property type="nucleotide sequence ID" value="NZ_VDCQ01000008.1"/>
</dbReference>
<evidence type="ECO:0000313" key="2">
    <source>
        <dbReference type="EMBL" id="TNJ66889.1"/>
    </source>
</evidence>
<evidence type="ECO:0000256" key="1">
    <source>
        <dbReference type="SAM" id="Phobius"/>
    </source>
</evidence>
<comment type="caution">
    <text evidence="2">The sequence shown here is derived from an EMBL/GenBank/DDBJ whole genome shotgun (WGS) entry which is preliminary data.</text>
</comment>
<organism evidence="2 3">
    <name type="scientific">Paenibacillus hemerocallicola</name>
    <dbReference type="NCBI Taxonomy" id="1172614"/>
    <lineage>
        <taxon>Bacteria</taxon>
        <taxon>Bacillati</taxon>
        <taxon>Bacillota</taxon>
        <taxon>Bacilli</taxon>
        <taxon>Bacillales</taxon>
        <taxon>Paenibacillaceae</taxon>
        <taxon>Paenibacillus</taxon>
    </lineage>
</organism>
<sequence>MTYRWPVSIMLGIVLVIEIIIYVTKPVQTKWEVRDTSTNRMIADPTTYRSTQALDYQKMNEDNKKAGIIIAGTIAIGAVLIFLTPNIRIRGQRSK</sequence>
<dbReference type="EMBL" id="VDCQ01000008">
    <property type="protein sequence ID" value="TNJ66889.1"/>
    <property type="molecule type" value="Genomic_DNA"/>
</dbReference>
<keyword evidence="1" id="KW-1133">Transmembrane helix</keyword>
<dbReference type="AlphaFoldDB" id="A0A5C4TEP6"/>
<name>A0A5C4TEP6_9BACL</name>
<reference evidence="2 3" key="1">
    <citation type="submission" date="2019-05" db="EMBL/GenBank/DDBJ databases">
        <title>We sequenced the genome of Paenibacillus hemerocallicola KCTC 33185 for further insight into its adaptation and study the phylogeny of Paenibacillus.</title>
        <authorList>
            <person name="Narsing Rao M.P."/>
        </authorList>
    </citation>
    <scope>NUCLEOTIDE SEQUENCE [LARGE SCALE GENOMIC DNA]</scope>
    <source>
        <strain evidence="2 3">KCTC 33185</strain>
    </source>
</reference>
<protein>
    <submittedName>
        <fullName evidence="2">Uncharacterized protein</fullName>
    </submittedName>
</protein>
<proteinExistence type="predicted"/>
<keyword evidence="3" id="KW-1185">Reference proteome</keyword>
<keyword evidence="1" id="KW-0472">Membrane</keyword>
<feature type="transmembrane region" description="Helical" evidence="1">
    <location>
        <begin position="66"/>
        <end position="85"/>
    </location>
</feature>
<feature type="transmembrane region" description="Helical" evidence="1">
    <location>
        <begin position="7"/>
        <end position="24"/>
    </location>
</feature>
<evidence type="ECO:0000313" key="3">
    <source>
        <dbReference type="Proteomes" id="UP000307943"/>
    </source>
</evidence>
<gene>
    <name evidence="2" type="ORF">FE784_08455</name>
</gene>
<dbReference type="Proteomes" id="UP000307943">
    <property type="component" value="Unassembled WGS sequence"/>
</dbReference>
<accession>A0A5C4TEP6</accession>